<gene>
    <name evidence="2" type="ORF">E8L99_05240</name>
</gene>
<name>A0A4D7QEL2_9HYPH</name>
<dbReference type="Proteomes" id="UP000298588">
    <property type="component" value="Chromosome"/>
</dbReference>
<dbReference type="KEGG" id="paqt:E8L99_05240"/>
<dbReference type="EMBL" id="CP039865">
    <property type="protein sequence ID" value="QCK85225.1"/>
    <property type="molecule type" value="Genomic_DNA"/>
</dbReference>
<dbReference type="Pfam" id="PF12728">
    <property type="entry name" value="HTH_17"/>
    <property type="match status" value="1"/>
</dbReference>
<organism evidence="2 3">
    <name type="scientific">Phreatobacter aquaticus</name>
    <dbReference type="NCBI Taxonomy" id="2570229"/>
    <lineage>
        <taxon>Bacteria</taxon>
        <taxon>Pseudomonadati</taxon>
        <taxon>Pseudomonadota</taxon>
        <taxon>Alphaproteobacteria</taxon>
        <taxon>Hyphomicrobiales</taxon>
        <taxon>Phreatobacteraceae</taxon>
        <taxon>Phreatobacter</taxon>
    </lineage>
</organism>
<evidence type="ECO:0000259" key="1">
    <source>
        <dbReference type="Pfam" id="PF12728"/>
    </source>
</evidence>
<dbReference type="OrthoDB" id="9806994at2"/>
<sequence>MNTNTPITAIATKPARRLIAKTDVCDAYVISPATLDRLIRHKGFPHIKIGSRTLFRVEDVEAFFAGRVRCNS</sequence>
<dbReference type="InterPro" id="IPR041657">
    <property type="entry name" value="HTH_17"/>
</dbReference>
<dbReference type="RefSeq" id="WP_137098559.1">
    <property type="nucleotide sequence ID" value="NZ_CP039865.1"/>
</dbReference>
<dbReference type="AlphaFoldDB" id="A0A4D7QEL2"/>
<evidence type="ECO:0000313" key="2">
    <source>
        <dbReference type="EMBL" id="QCK85225.1"/>
    </source>
</evidence>
<feature type="domain" description="Helix-turn-helix" evidence="1">
    <location>
        <begin position="23"/>
        <end position="67"/>
    </location>
</feature>
<keyword evidence="3" id="KW-1185">Reference proteome</keyword>
<accession>A0A4D7QEL2</accession>
<evidence type="ECO:0000313" key="3">
    <source>
        <dbReference type="Proteomes" id="UP000298588"/>
    </source>
</evidence>
<reference evidence="2 3" key="1">
    <citation type="submission" date="2019-04" db="EMBL/GenBank/DDBJ databases">
        <title>Phreatobacter aquaticus sp. nov.</title>
        <authorList>
            <person name="Choi A."/>
            <person name="Baek K."/>
        </authorList>
    </citation>
    <scope>NUCLEOTIDE SEQUENCE [LARGE SCALE GENOMIC DNA]</scope>
    <source>
        <strain evidence="2 3">NMCR1094</strain>
    </source>
</reference>
<proteinExistence type="predicted"/>
<protein>
    <submittedName>
        <fullName evidence="2">Helix-turn-helix domain-containing protein</fullName>
    </submittedName>
</protein>